<evidence type="ECO:0000313" key="2">
    <source>
        <dbReference type="EMBL" id="SLM47428.1"/>
    </source>
</evidence>
<organism evidence="2 3">
    <name type="scientific">Nitrospira japonica</name>
    <dbReference type="NCBI Taxonomy" id="1325564"/>
    <lineage>
        <taxon>Bacteria</taxon>
        <taxon>Pseudomonadati</taxon>
        <taxon>Nitrospirota</taxon>
        <taxon>Nitrospiria</taxon>
        <taxon>Nitrospirales</taxon>
        <taxon>Nitrospiraceae</taxon>
        <taxon>Nitrospira</taxon>
    </lineage>
</organism>
<feature type="region of interest" description="Disordered" evidence="1">
    <location>
        <begin position="1461"/>
        <end position="1480"/>
    </location>
</feature>
<keyword evidence="3" id="KW-1185">Reference proteome</keyword>
<feature type="compositionally biased region" description="Basic and acidic residues" evidence="1">
    <location>
        <begin position="1470"/>
        <end position="1480"/>
    </location>
</feature>
<reference evidence="2 3" key="1">
    <citation type="submission" date="2017-03" db="EMBL/GenBank/DDBJ databases">
        <authorList>
            <person name="Afonso C.L."/>
            <person name="Miller P.J."/>
            <person name="Scott M.A."/>
            <person name="Spackman E."/>
            <person name="Goraichik I."/>
            <person name="Dimitrov K.M."/>
            <person name="Suarez D.L."/>
            <person name="Swayne D.E."/>
        </authorList>
    </citation>
    <scope>NUCLEOTIDE SEQUENCE [LARGE SCALE GENOMIC DNA]</scope>
    <source>
        <strain evidence="2">Genome sequencing of Nitrospira japonica strain NJ11</strain>
    </source>
</reference>
<proteinExistence type="predicted"/>
<dbReference type="OrthoDB" id="9757728at2"/>
<dbReference type="RefSeq" id="WP_155969922.1">
    <property type="nucleotide sequence ID" value="NZ_LT828648.1"/>
</dbReference>
<sequence>MPDPKLIDADHPLALFPVRLETRFFGTELRIRVYPDDIHIDTHEPELTTEELLWGKHFHELVWRAGGNMERTTVAWAQLADRFGAERAAYVALQLTPVNQGDRPSIELSPAQPFTAPPQFPSVASRPAGEGQDTWTRAPRTSVLPDRWLATAFVSLKPPVTGTGLPIKDPLPVGPNPQAQIPENPEQIPVDEDMRWMIEFDEAEKVGMALRLRFPPPAPGSSLLINRLIVYGVKASLTPESGALRVRELLTAHQFTEGLSILAQGTRTNNTDDIQSEFSSGKTTSEKIVRTVVGEPLYQTSQQCDGVALCRALGFPLDALTRIVGADNKEQLCAQHMNRAMWPATWGYYLDQMLNGLFPEAEMDKILSWSRSHFIGFVRASGPLPAVRVGRQPYGFLPVTSLEMWKPVPGEGDQPNIEAEVINFLRRHRSGWLSASGFAPHIRQSADPDEDFLRIFSMDGLSSRYVVRNVLGELYAKDLLLFMGMLSRETSPPTDSTFNKWTNTHVAMAAASLLQAGLRTPFMPGPFPPLSLALHDTDAHRIDALPIVQPHGQEAAIASLLKQDFSTLLKISPPYSLLQLLLRHALLLELSAAATRKLGVRSPSQRKEPEYIELNQSTKVETPVGRIRRAWPTIDNLRLPAASFLDDANRDFEKSLRLLAGLHTEQLDVLFRGTLDLSSHRLDAWITSFATRRLRTMRTQKPTGVYVGAYGWVENLQATAPLPRVSPPPGETEPLSQVAENPGFIHAPSLDQAATAAVLRSGQLSRALLEKKDLLAINLSSERARLAQWLLDGVRAGQPLGALLGYRLERGLHDHSLDRFIHRLRKLDPLAAVRVTEAEGESDGSSESIRASHVVDGLKLYRRWIEDGEEFRKQVRNIDAGGDTSLPPSPTELAALESELRSLGNVIDAVSDALLAESVHQIVRGNPTRAAATLDALERGEAPPPELEVLRTPRSGSGLTHRLCVIGSPSKTLLDWPDANTPRAQAEPWLNAWIAKLLGNPRNVRCRIEEVDPSTGAFLSLVDWRLSELPMSPLDIVYTSASTEGAQQSDLEQRILYAVRRSLPHLPSESELRFNQQRDPAWPLTDLCWLEFTEQVRAVRHLIMGVRPLDAADLTLGHLQRGEGIGLEDLRQRADRAAMLFRDALSAMQKTLAVPETAPLERLREEMLTLAAFGLPGGVPLAASAESDAARQVLISQGVSIEKEAAARLVKIDRNDKALNATGLSDEARLERYLERLKLVFGEDFVICPRVIVPDLAALETALAASTDLQGGDPFAVVTFHQRLARVREPIARLDEALRNAEALGAGDSLTLRVAQLPYQPGDRWIGLPKSDDKPLATGRLSLIAHLVGEIQLTEPLAGLMIDEWVEVVPNERETTGIVFQYDRPDACAPQAVLLAVPPNPAEQNFWTSTSLLQVLQESLDLAHIRAVTPDLLDQGQYLPALYFALNSKNDTISTNFLNPGNNVMPSPQGEHRDFDVDGP</sequence>
<evidence type="ECO:0000313" key="3">
    <source>
        <dbReference type="Proteomes" id="UP000192042"/>
    </source>
</evidence>
<name>A0A1W1I346_9BACT</name>
<protein>
    <submittedName>
        <fullName evidence="2">Uncharacterized protein</fullName>
    </submittedName>
</protein>
<gene>
    <name evidence="2" type="ORF">NSJP_1256</name>
</gene>
<dbReference type="EMBL" id="LT828648">
    <property type="protein sequence ID" value="SLM47428.1"/>
    <property type="molecule type" value="Genomic_DNA"/>
</dbReference>
<dbReference type="KEGG" id="nja:NSJP_1256"/>
<dbReference type="STRING" id="1325564.NSJP_1256"/>
<evidence type="ECO:0000256" key="1">
    <source>
        <dbReference type="SAM" id="MobiDB-lite"/>
    </source>
</evidence>
<accession>A0A1W1I346</accession>
<dbReference type="Proteomes" id="UP000192042">
    <property type="component" value="Chromosome I"/>
</dbReference>